<evidence type="ECO:0000313" key="3">
    <source>
        <dbReference type="Proteomes" id="UP000741863"/>
    </source>
</evidence>
<feature type="coiled-coil region" evidence="1">
    <location>
        <begin position="5"/>
        <end position="32"/>
    </location>
</feature>
<keyword evidence="1" id="KW-0175">Coiled coil</keyword>
<reference evidence="2 3" key="1">
    <citation type="submission" date="2021-01" db="EMBL/GenBank/DDBJ databases">
        <title>Genomic Encyclopedia of Type Strains, Phase IV (KMG-IV): sequencing the most valuable type-strain genomes for metagenomic binning, comparative biology and taxonomic classification.</title>
        <authorList>
            <person name="Goeker M."/>
        </authorList>
    </citation>
    <scope>NUCLEOTIDE SEQUENCE [LARGE SCALE GENOMIC DNA]</scope>
    <source>
        <strain evidence="2 3">DSM 25540</strain>
    </source>
</reference>
<organism evidence="2 3">
    <name type="scientific">Geomicrobium sediminis</name>
    <dbReference type="NCBI Taxonomy" id="1347788"/>
    <lineage>
        <taxon>Bacteria</taxon>
        <taxon>Bacillati</taxon>
        <taxon>Bacillota</taxon>
        <taxon>Bacilli</taxon>
        <taxon>Bacillales</taxon>
        <taxon>Geomicrobium</taxon>
    </lineage>
</organism>
<accession>A0ABS2PDR6</accession>
<keyword evidence="3" id="KW-1185">Reference proteome</keyword>
<proteinExistence type="predicted"/>
<protein>
    <submittedName>
        <fullName evidence="2">RNase H-like nuclease (RuvC/YqgF family)</fullName>
    </submittedName>
</protein>
<dbReference type="EMBL" id="JAFBEC010000006">
    <property type="protein sequence ID" value="MBM7633126.1"/>
    <property type="molecule type" value="Genomic_DNA"/>
</dbReference>
<comment type="caution">
    <text evidence="2">The sequence shown here is derived from an EMBL/GenBank/DDBJ whole genome shotgun (WGS) entry which is preliminary data.</text>
</comment>
<evidence type="ECO:0000313" key="2">
    <source>
        <dbReference type="EMBL" id="MBM7633126.1"/>
    </source>
</evidence>
<sequence length="57" mass="6846">MDGRVKQIEHLIEEKKVEVEQLEATLEHIQQQCSHHFSGDELMRRCLMCNKVEVLYY</sequence>
<dbReference type="Proteomes" id="UP000741863">
    <property type="component" value="Unassembled WGS sequence"/>
</dbReference>
<evidence type="ECO:0000256" key="1">
    <source>
        <dbReference type="SAM" id="Coils"/>
    </source>
</evidence>
<gene>
    <name evidence="2" type="ORF">JOD17_002220</name>
</gene>
<dbReference type="RefSeq" id="WP_204697681.1">
    <property type="nucleotide sequence ID" value="NZ_JAFBEC010000006.1"/>
</dbReference>
<name>A0ABS2PDR6_9BACL</name>